<keyword evidence="3" id="KW-1185">Reference proteome</keyword>
<protein>
    <recommendedName>
        <fullName evidence="4">YD repeat-containing protein</fullName>
    </recommendedName>
</protein>
<sequence length="260" mass="29031">MTNAIMKLNLYYTSLLLLITFAACKKSTTTEPTPDPKPTTKTIKLLTRMAKVVEGGKDTVYTDITYDDRNRIRTIKTGITIKQYNYLGDELISLTRIDDQGKVMSTYASFIYADGVLTSGLASTTAVTYEMSGGKVLKRNNATQTMFEFTYSGNNMVSYKQANGQVTGYEFGTAKNPFFHTRHRYYQLTASESEDIYSENAPTKFIIAITPVFRGSIYTYVVDKDGLPLSAQVKATQFADPSLFSTTVVVYTYTSKQVPL</sequence>
<evidence type="ECO:0008006" key="4">
    <source>
        <dbReference type="Google" id="ProtNLM"/>
    </source>
</evidence>
<feature type="signal peptide" evidence="1">
    <location>
        <begin position="1"/>
        <end position="25"/>
    </location>
</feature>
<dbReference type="Proteomes" id="UP000622475">
    <property type="component" value="Unassembled WGS sequence"/>
</dbReference>
<keyword evidence="1" id="KW-0732">Signal</keyword>
<proteinExistence type="predicted"/>
<evidence type="ECO:0000313" key="2">
    <source>
        <dbReference type="EMBL" id="MBE9661067.1"/>
    </source>
</evidence>
<organism evidence="2 3">
    <name type="scientific">Mucilaginibacter myungsuensis</name>
    <dbReference type="NCBI Taxonomy" id="649104"/>
    <lineage>
        <taxon>Bacteria</taxon>
        <taxon>Pseudomonadati</taxon>
        <taxon>Bacteroidota</taxon>
        <taxon>Sphingobacteriia</taxon>
        <taxon>Sphingobacteriales</taxon>
        <taxon>Sphingobacteriaceae</taxon>
        <taxon>Mucilaginibacter</taxon>
    </lineage>
</organism>
<dbReference type="RefSeq" id="WP_194110276.1">
    <property type="nucleotide sequence ID" value="NZ_JADFFL010000002.1"/>
</dbReference>
<evidence type="ECO:0000313" key="3">
    <source>
        <dbReference type="Proteomes" id="UP000622475"/>
    </source>
</evidence>
<evidence type="ECO:0000256" key="1">
    <source>
        <dbReference type="SAM" id="SignalP"/>
    </source>
</evidence>
<reference evidence="2" key="1">
    <citation type="submission" date="2020-10" db="EMBL/GenBank/DDBJ databases">
        <title>Mucilaginibacter mali sp. nov., isolated from rhizosphere soil of apple orchard.</title>
        <authorList>
            <person name="Lee J.-S."/>
            <person name="Kim H.S."/>
            <person name="Kim J.-S."/>
        </authorList>
    </citation>
    <scope>NUCLEOTIDE SEQUENCE</scope>
    <source>
        <strain evidence="2">KCTC 22746</strain>
    </source>
</reference>
<accession>A0A929KUL5</accession>
<feature type="chain" id="PRO_5037715442" description="YD repeat-containing protein" evidence="1">
    <location>
        <begin position="26"/>
        <end position="260"/>
    </location>
</feature>
<name>A0A929KUL5_9SPHI</name>
<dbReference type="PROSITE" id="PS51257">
    <property type="entry name" value="PROKAR_LIPOPROTEIN"/>
    <property type="match status" value="1"/>
</dbReference>
<comment type="caution">
    <text evidence="2">The sequence shown here is derived from an EMBL/GenBank/DDBJ whole genome shotgun (WGS) entry which is preliminary data.</text>
</comment>
<dbReference type="AlphaFoldDB" id="A0A929KUL5"/>
<dbReference type="EMBL" id="JADFFL010000002">
    <property type="protein sequence ID" value="MBE9661067.1"/>
    <property type="molecule type" value="Genomic_DNA"/>
</dbReference>
<gene>
    <name evidence="2" type="ORF">IRJ16_04160</name>
</gene>